<evidence type="ECO:0000313" key="11">
    <source>
        <dbReference type="Proteomes" id="UP000001887"/>
    </source>
</evidence>
<comment type="function">
    <text evidence="1">Needed for flagellar regrowth and assembly.</text>
</comment>
<feature type="domain" description="Flagellar assembly protein FliH/Type III secretion system HrpE" evidence="9">
    <location>
        <begin position="88"/>
        <end position="212"/>
    </location>
</feature>
<keyword evidence="7" id="KW-1006">Bacterial flagellum protein export</keyword>
<evidence type="ECO:0000256" key="8">
    <source>
        <dbReference type="SAM" id="Coils"/>
    </source>
</evidence>
<name>D2R527_PIRSD</name>
<dbReference type="AlphaFoldDB" id="D2R527"/>
<evidence type="ECO:0000313" key="10">
    <source>
        <dbReference type="EMBL" id="ADB18989.1"/>
    </source>
</evidence>
<keyword evidence="10" id="KW-0969">Cilium</keyword>
<gene>
    <name evidence="10" type="ordered locus">Psta_4342</name>
</gene>
<feature type="coiled-coil region" evidence="8">
    <location>
        <begin position="36"/>
        <end position="63"/>
    </location>
</feature>
<keyword evidence="8" id="KW-0175">Coiled coil</keyword>
<evidence type="ECO:0000256" key="2">
    <source>
        <dbReference type="ARBA" id="ARBA00006602"/>
    </source>
</evidence>
<keyword evidence="6" id="KW-0653">Protein transport</keyword>
<dbReference type="HOGENOM" id="CLU_1259419_0_0_0"/>
<dbReference type="OrthoDB" id="9152601at2"/>
<dbReference type="Proteomes" id="UP000001887">
    <property type="component" value="Chromosome"/>
</dbReference>
<proteinExistence type="inferred from homology"/>
<keyword evidence="5" id="KW-1005">Bacterial flagellum biogenesis</keyword>
<keyword evidence="10" id="KW-0282">Flagellum</keyword>
<dbReference type="GO" id="GO:0044781">
    <property type="term" value="P:bacterial-type flagellum organization"/>
    <property type="evidence" value="ECO:0007669"/>
    <property type="project" value="UniProtKB-KW"/>
</dbReference>
<dbReference type="PANTHER" id="PTHR34982:SF1">
    <property type="entry name" value="FLAGELLAR ASSEMBLY PROTEIN FLIH"/>
    <property type="match status" value="1"/>
</dbReference>
<evidence type="ECO:0000256" key="1">
    <source>
        <dbReference type="ARBA" id="ARBA00003041"/>
    </source>
</evidence>
<evidence type="ECO:0000256" key="3">
    <source>
        <dbReference type="ARBA" id="ARBA00016507"/>
    </source>
</evidence>
<evidence type="ECO:0000256" key="7">
    <source>
        <dbReference type="ARBA" id="ARBA00023225"/>
    </source>
</evidence>
<keyword evidence="10" id="KW-0966">Cell projection</keyword>
<sequence length="217" mass="23726">MAGIIKASGSNPSHVAAGSTTFQFDDIERSYLVRVRAEANTIVEQARAEAAKIRAQAAEQGKQAAIQAAEQALKSRVDQQLQSLLPALQQAVRELVDARHLWQQHWESHSIKLASAIASKLIRRELASDPQLPLTLVREALQMVVGADRVTIRLNPEDHALLNESAARLAAQLRPISACDVIADATIERGGCRVDTQLGSIDQQFDSQLQRIVEELS</sequence>
<dbReference type="Pfam" id="PF02108">
    <property type="entry name" value="FliH"/>
    <property type="match status" value="1"/>
</dbReference>
<evidence type="ECO:0000256" key="4">
    <source>
        <dbReference type="ARBA" id="ARBA00022448"/>
    </source>
</evidence>
<keyword evidence="11" id="KW-1185">Reference proteome</keyword>
<dbReference type="eggNOG" id="COG1317">
    <property type="taxonomic scope" value="Bacteria"/>
</dbReference>
<accession>D2R527</accession>
<comment type="similarity">
    <text evidence="2">Belongs to the FliH family.</text>
</comment>
<evidence type="ECO:0000256" key="5">
    <source>
        <dbReference type="ARBA" id="ARBA00022795"/>
    </source>
</evidence>
<dbReference type="SUPFAM" id="SSF160527">
    <property type="entry name" value="V-type ATPase subunit E-like"/>
    <property type="match status" value="1"/>
</dbReference>
<dbReference type="GO" id="GO:0005829">
    <property type="term" value="C:cytosol"/>
    <property type="evidence" value="ECO:0007669"/>
    <property type="project" value="TreeGrafter"/>
</dbReference>
<dbReference type="GO" id="GO:0015031">
    <property type="term" value="P:protein transport"/>
    <property type="evidence" value="ECO:0007669"/>
    <property type="project" value="UniProtKB-KW"/>
</dbReference>
<organism evidence="10 11">
    <name type="scientific">Pirellula staleyi (strain ATCC 27377 / DSM 6068 / ICPB 4128)</name>
    <name type="common">Pirella staleyi</name>
    <dbReference type="NCBI Taxonomy" id="530564"/>
    <lineage>
        <taxon>Bacteria</taxon>
        <taxon>Pseudomonadati</taxon>
        <taxon>Planctomycetota</taxon>
        <taxon>Planctomycetia</taxon>
        <taxon>Pirellulales</taxon>
        <taxon>Pirellulaceae</taxon>
        <taxon>Pirellula</taxon>
    </lineage>
</organism>
<dbReference type="EMBL" id="CP001848">
    <property type="protein sequence ID" value="ADB18989.1"/>
    <property type="molecule type" value="Genomic_DNA"/>
</dbReference>
<protein>
    <recommendedName>
        <fullName evidence="3">Flagellar assembly protein FliH</fullName>
    </recommendedName>
</protein>
<dbReference type="PANTHER" id="PTHR34982">
    <property type="entry name" value="YOP PROTEINS TRANSLOCATION PROTEIN L"/>
    <property type="match status" value="1"/>
</dbReference>
<dbReference type="STRING" id="530564.Psta_4342"/>
<evidence type="ECO:0000256" key="6">
    <source>
        <dbReference type="ARBA" id="ARBA00022927"/>
    </source>
</evidence>
<evidence type="ECO:0000259" key="9">
    <source>
        <dbReference type="Pfam" id="PF02108"/>
    </source>
</evidence>
<keyword evidence="4" id="KW-0813">Transport</keyword>
<dbReference type="InterPro" id="IPR051472">
    <property type="entry name" value="T3SS_Stator/FliH"/>
</dbReference>
<reference evidence="10 11" key="1">
    <citation type="journal article" date="2009" name="Stand. Genomic Sci.">
        <title>Complete genome sequence of Pirellula staleyi type strain (ATCC 27377).</title>
        <authorList>
            <person name="Clum A."/>
            <person name="Tindall B.J."/>
            <person name="Sikorski J."/>
            <person name="Ivanova N."/>
            <person name="Mavrommatis K."/>
            <person name="Lucas S."/>
            <person name="Glavina del Rio T."/>
            <person name="Nolan M."/>
            <person name="Chen F."/>
            <person name="Tice H."/>
            <person name="Pitluck S."/>
            <person name="Cheng J.F."/>
            <person name="Chertkov O."/>
            <person name="Brettin T."/>
            <person name="Han C."/>
            <person name="Detter J.C."/>
            <person name="Kuske C."/>
            <person name="Bruce D."/>
            <person name="Goodwin L."/>
            <person name="Ovchinikova G."/>
            <person name="Pati A."/>
            <person name="Mikhailova N."/>
            <person name="Chen A."/>
            <person name="Palaniappan K."/>
            <person name="Land M."/>
            <person name="Hauser L."/>
            <person name="Chang Y.J."/>
            <person name="Jeffries C.D."/>
            <person name="Chain P."/>
            <person name="Rohde M."/>
            <person name="Goker M."/>
            <person name="Bristow J."/>
            <person name="Eisen J.A."/>
            <person name="Markowitz V."/>
            <person name="Hugenholtz P."/>
            <person name="Kyrpides N.C."/>
            <person name="Klenk H.P."/>
            <person name="Lapidus A."/>
        </authorList>
    </citation>
    <scope>NUCLEOTIDE SEQUENCE [LARGE SCALE GENOMIC DNA]</scope>
    <source>
        <strain evidence="11">ATCC 27377 / DSM 6068 / ICPB 4128</strain>
    </source>
</reference>
<dbReference type="KEGG" id="psl:Psta_4342"/>
<dbReference type="InterPro" id="IPR018035">
    <property type="entry name" value="Flagellar_FliH/T3SS_HrpE"/>
</dbReference>